<evidence type="ECO:0000256" key="3">
    <source>
        <dbReference type="ARBA" id="ARBA00022989"/>
    </source>
</evidence>
<evidence type="ECO:0000259" key="7">
    <source>
        <dbReference type="Pfam" id="PF06305"/>
    </source>
</evidence>
<evidence type="ECO:0000256" key="2">
    <source>
        <dbReference type="ARBA" id="ARBA00022692"/>
    </source>
</evidence>
<keyword evidence="2 6" id="KW-0812">Transmembrane</keyword>
<reference evidence="8" key="1">
    <citation type="submission" date="2023-07" db="EMBL/GenBank/DDBJ databases">
        <title>Sequencing the genomes of 1000 actinobacteria strains.</title>
        <authorList>
            <person name="Klenk H.-P."/>
        </authorList>
    </citation>
    <scope>NUCLEOTIDE SEQUENCE</scope>
    <source>
        <strain evidence="8">DSM 107476</strain>
    </source>
</reference>
<feature type="transmembrane region" description="Helical" evidence="6">
    <location>
        <begin position="125"/>
        <end position="148"/>
    </location>
</feature>
<keyword evidence="4 6" id="KW-0472">Membrane</keyword>
<dbReference type="Pfam" id="PF06305">
    <property type="entry name" value="LapA_dom"/>
    <property type="match status" value="1"/>
</dbReference>
<dbReference type="EMBL" id="JAVDXZ010000001">
    <property type="protein sequence ID" value="MDR7329593.1"/>
    <property type="molecule type" value="Genomic_DNA"/>
</dbReference>
<accession>A0ABU1ZYY1</accession>
<evidence type="ECO:0000256" key="4">
    <source>
        <dbReference type="ARBA" id="ARBA00023136"/>
    </source>
</evidence>
<keyword evidence="3 6" id="KW-1133">Transmembrane helix</keyword>
<dbReference type="InterPro" id="IPR010445">
    <property type="entry name" value="LapA_dom"/>
</dbReference>
<evidence type="ECO:0000256" key="5">
    <source>
        <dbReference type="SAM" id="MobiDB-lite"/>
    </source>
</evidence>
<evidence type="ECO:0000256" key="6">
    <source>
        <dbReference type="SAM" id="Phobius"/>
    </source>
</evidence>
<evidence type="ECO:0000256" key="1">
    <source>
        <dbReference type="ARBA" id="ARBA00022475"/>
    </source>
</evidence>
<gene>
    <name evidence="8" type="ORF">J2S39_001269</name>
</gene>
<feature type="region of interest" description="Disordered" evidence="5">
    <location>
        <begin position="1"/>
        <end position="75"/>
    </location>
</feature>
<sequence>MNRDSRYPDQPERDGSDSFGTESFTEGYEPNDTFADGAQMPFPGSEPAPVEQPSRDLAPHPAPVEPPVEPATEKAPKVKGSVAAGTWAALILGAILLILLLVFILQNQEQVDINLFAWSFQLPAGIAYLFSAIAGALIMALVGGLRMFELRRQVKKAAH</sequence>
<keyword evidence="1" id="KW-1003">Cell membrane</keyword>
<organism evidence="8 9">
    <name type="scientific">Corynebacterium guangdongense</name>
    <dbReference type="NCBI Taxonomy" id="1783348"/>
    <lineage>
        <taxon>Bacteria</taxon>
        <taxon>Bacillati</taxon>
        <taxon>Actinomycetota</taxon>
        <taxon>Actinomycetes</taxon>
        <taxon>Mycobacteriales</taxon>
        <taxon>Corynebacteriaceae</taxon>
        <taxon>Corynebacterium</taxon>
    </lineage>
</organism>
<feature type="compositionally biased region" description="Basic and acidic residues" evidence="5">
    <location>
        <begin position="1"/>
        <end position="16"/>
    </location>
</feature>
<evidence type="ECO:0000313" key="9">
    <source>
        <dbReference type="Proteomes" id="UP001180840"/>
    </source>
</evidence>
<proteinExistence type="predicted"/>
<protein>
    <submittedName>
        <fullName evidence="8">Integral membrane protein</fullName>
    </submittedName>
</protein>
<feature type="transmembrane region" description="Helical" evidence="6">
    <location>
        <begin position="82"/>
        <end position="105"/>
    </location>
</feature>
<keyword evidence="9" id="KW-1185">Reference proteome</keyword>
<feature type="compositionally biased region" description="Pro residues" evidence="5">
    <location>
        <begin position="60"/>
        <end position="69"/>
    </location>
</feature>
<name>A0ABU1ZYY1_9CORY</name>
<evidence type="ECO:0000313" key="8">
    <source>
        <dbReference type="EMBL" id="MDR7329593.1"/>
    </source>
</evidence>
<comment type="caution">
    <text evidence="8">The sequence shown here is derived from an EMBL/GenBank/DDBJ whole genome shotgun (WGS) entry which is preliminary data.</text>
</comment>
<dbReference type="Proteomes" id="UP001180840">
    <property type="component" value="Unassembled WGS sequence"/>
</dbReference>
<feature type="domain" description="Lipopolysaccharide assembly protein A" evidence="7">
    <location>
        <begin position="106"/>
        <end position="157"/>
    </location>
</feature>